<keyword evidence="2" id="KW-1185">Reference proteome</keyword>
<evidence type="ECO:0000313" key="1">
    <source>
        <dbReference type="EMBL" id="KAI7803742.1"/>
    </source>
</evidence>
<dbReference type="Proteomes" id="UP001059041">
    <property type="component" value="Linkage Group LG11"/>
</dbReference>
<gene>
    <name evidence="1" type="ORF">IRJ41_011070</name>
</gene>
<proteinExistence type="predicted"/>
<organism evidence="1 2">
    <name type="scientific">Triplophysa rosa</name>
    <name type="common">Cave loach</name>
    <dbReference type="NCBI Taxonomy" id="992332"/>
    <lineage>
        <taxon>Eukaryota</taxon>
        <taxon>Metazoa</taxon>
        <taxon>Chordata</taxon>
        <taxon>Craniata</taxon>
        <taxon>Vertebrata</taxon>
        <taxon>Euteleostomi</taxon>
        <taxon>Actinopterygii</taxon>
        <taxon>Neopterygii</taxon>
        <taxon>Teleostei</taxon>
        <taxon>Ostariophysi</taxon>
        <taxon>Cypriniformes</taxon>
        <taxon>Nemacheilidae</taxon>
        <taxon>Triplophysa</taxon>
    </lineage>
</organism>
<protein>
    <submittedName>
        <fullName evidence="1">Uncharacterized protein</fullName>
    </submittedName>
</protein>
<reference evidence="1" key="1">
    <citation type="submission" date="2021-02" db="EMBL/GenBank/DDBJ databases">
        <title>Comparative genomics reveals that relaxation of natural selection precedes convergent phenotypic evolution of cavefish.</title>
        <authorList>
            <person name="Peng Z."/>
        </authorList>
    </citation>
    <scope>NUCLEOTIDE SEQUENCE</scope>
    <source>
        <tissue evidence="1">Muscle</tissue>
    </source>
</reference>
<accession>A0A9W7TUE5</accession>
<dbReference type="EMBL" id="JAFHDT010000011">
    <property type="protein sequence ID" value="KAI7803742.1"/>
    <property type="molecule type" value="Genomic_DNA"/>
</dbReference>
<name>A0A9W7TUE5_TRIRA</name>
<dbReference type="AlphaFoldDB" id="A0A9W7TUE5"/>
<sequence length="142" mass="15704">MRARETLVRWRKIPKTNGEEEREAGLVRTTDSARHGLRIGTRTPPLQGAKSIWQPCEKPSSEALIVSFWYLGCTVLGSGKLEHPVGGGLCGPIRLELFVFVCSMQQTVCERSTGVSSEPDTTHDGAICDVLFPRHFRCCSES</sequence>
<comment type="caution">
    <text evidence="1">The sequence shown here is derived from an EMBL/GenBank/DDBJ whole genome shotgun (WGS) entry which is preliminary data.</text>
</comment>
<evidence type="ECO:0000313" key="2">
    <source>
        <dbReference type="Proteomes" id="UP001059041"/>
    </source>
</evidence>